<evidence type="ECO:0000313" key="2">
    <source>
        <dbReference type="EMBL" id="KAE8309273.1"/>
    </source>
</evidence>
<dbReference type="EMBL" id="ML738370">
    <property type="protein sequence ID" value="KAE8309273.1"/>
    <property type="molecule type" value="Genomic_DNA"/>
</dbReference>
<protein>
    <submittedName>
        <fullName evidence="2">Uncharacterized protein</fullName>
    </submittedName>
</protein>
<keyword evidence="1" id="KW-0472">Membrane</keyword>
<feature type="transmembrane region" description="Helical" evidence="1">
    <location>
        <begin position="32"/>
        <end position="50"/>
    </location>
</feature>
<keyword evidence="1" id="KW-0812">Transmembrane</keyword>
<accession>A0A5N6VLE6</accession>
<sequence length="68" mass="7769">MLISTKMPRFSTFQYTASNLFQEKSFFIQSMYVLYSNLCISILFFLARVLQGPLPVVCEPGRCPSGNH</sequence>
<reference evidence="3" key="1">
    <citation type="submission" date="2019-04" db="EMBL/GenBank/DDBJ databases">
        <title>Friends and foes A comparative genomics studyof 23 Aspergillus species from section Flavi.</title>
        <authorList>
            <consortium name="DOE Joint Genome Institute"/>
            <person name="Kjaerbolling I."/>
            <person name="Vesth T."/>
            <person name="Frisvad J.C."/>
            <person name="Nybo J.L."/>
            <person name="Theobald S."/>
            <person name="Kildgaard S."/>
            <person name="Isbrandt T."/>
            <person name="Kuo A."/>
            <person name="Sato A."/>
            <person name="Lyhne E.K."/>
            <person name="Kogle M.E."/>
            <person name="Wiebenga A."/>
            <person name="Kun R.S."/>
            <person name="Lubbers R.J."/>
            <person name="Makela M.R."/>
            <person name="Barry K."/>
            <person name="Chovatia M."/>
            <person name="Clum A."/>
            <person name="Daum C."/>
            <person name="Haridas S."/>
            <person name="He G."/>
            <person name="LaButti K."/>
            <person name="Lipzen A."/>
            <person name="Mondo S."/>
            <person name="Riley R."/>
            <person name="Salamov A."/>
            <person name="Simmons B.A."/>
            <person name="Magnuson J.K."/>
            <person name="Henrissat B."/>
            <person name="Mortensen U.H."/>
            <person name="Larsen T.O."/>
            <person name="Devries R.P."/>
            <person name="Grigoriev I.V."/>
            <person name="Machida M."/>
            <person name="Baker S.E."/>
            <person name="Andersen M.R."/>
        </authorList>
    </citation>
    <scope>NUCLEOTIDE SEQUENCE [LARGE SCALE GENOMIC DNA]</scope>
    <source>
        <strain evidence="3">CBS 130015</strain>
    </source>
</reference>
<keyword evidence="1" id="KW-1133">Transmembrane helix</keyword>
<keyword evidence="3" id="KW-1185">Reference proteome</keyword>
<evidence type="ECO:0000256" key="1">
    <source>
        <dbReference type="SAM" id="Phobius"/>
    </source>
</evidence>
<name>A0A5N6VLE6_9EURO</name>
<organism evidence="2 3">
    <name type="scientific">Aspergillus transmontanensis</name>
    <dbReference type="NCBI Taxonomy" id="1034304"/>
    <lineage>
        <taxon>Eukaryota</taxon>
        <taxon>Fungi</taxon>
        <taxon>Dikarya</taxon>
        <taxon>Ascomycota</taxon>
        <taxon>Pezizomycotina</taxon>
        <taxon>Eurotiomycetes</taxon>
        <taxon>Eurotiomycetidae</taxon>
        <taxon>Eurotiales</taxon>
        <taxon>Aspergillaceae</taxon>
        <taxon>Aspergillus</taxon>
        <taxon>Aspergillus subgen. Circumdati</taxon>
    </lineage>
</organism>
<proteinExistence type="predicted"/>
<gene>
    <name evidence="2" type="ORF">BDV41DRAFT_548650</name>
</gene>
<dbReference type="Proteomes" id="UP000325433">
    <property type="component" value="Unassembled WGS sequence"/>
</dbReference>
<evidence type="ECO:0000313" key="3">
    <source>
        <dbReference type="Proteomes" id="UP000325433"/>
    </source>
</evidence>
<dbReference type="AlphaFoldDB" id="A0A5N6VLE6"/>